<sequence length="403" mass="41979">MKKRALSVLLAAAMVSTMLTGCSGGSSDSSSASTDASATDGNVVKIGVYEPASGDNGAGGKQETLGIQYANHVTPTVEIGGTEYTVQLDIVDNESSNDKGPSAAATLVSDKVSVVLGSYGSGVSIAASDVFKEAGIPAIGVTCTNPQVTEGNTHYFRICFLDPFQGTVHANFASEKFGAKKAYVLTKLGDDYSTGLGYYFTQAFEALGGEVVAETFQEGNSDFTSYITTAKKSGAEVVFAPSSTEAAALIIEQAAAQGLEVPILSTDTWDSNVILNAAKGKNLDIYVTTFYQEGANPEFDAGIKDWINSDSTAKANNGGDDTVSGLTVMGYDAYYTALEALKAAGSTDPAAVNEALWNVDYTGVTGHITFNETGDANRDTAYIKQANTETGAWEFVAEQSVSK</sequence>
<protein>
    <submittedName>
        <fullName evidence="5">ABC transporter substrate-binding protein</fullName>
    </submittedName>
</protein>
<keyword evidence="6" id="KW-1185">Reference proteome</keyword>
<organism evidence="5 6">
    <name type="scientific">Anaerosacchariphilus hominis</name>
    <dbReference type="NCBI Taxonomy" id="2763017"/>
    <lineage>
        <taxon>Bacteria</taxon>
        <taxon>Bacillati</taxon>
        <taxon>Bacillota</taxon>
        <taxon>Clostridia</taxon>
        <taxon>Lachnospirales</taxon>
        <taxon>Lachnospiraceae</taxon>
        <taxon>Anaerosacchariphilus</taxon>
    </lineage>
</organism>
<evidence type="ECO:0000256" key="1">
    <source>
        <dbReference type="ARBA" id="ARBA00010062"/>
    </source>
</evidence>
<evidence type="ECO:0000259" key="4">
    <source>
        <dbReference type="Pfam" id="PF13458"/>
    </source>
</evidence>
<evidence type="ECO:0000313" key="5">
    <source>
        <dbReference type="EMBL" id="MBC5658904.1"/>
    </source>
</evidence>
<dbReference type="InterPro" id="IPR051010">
    <property type="entry name" value="BCAA_transport"/>
</dbReference>
<dbReference type="RefSeq" id="WP_186873168.1">
    <property type="nucleotide sequence ID" value="NZ_JACOOR010000002.1"/>
</dbReference>
<dbReference type="Pfam" id="PF13458">
    <property type="entry name" value="Peripla_BP_6"/>
    <property type="match status" value="1"/>
</dbReference>
<accession>A0A923LB06</accession>
<gene>
    <name evidence="5" type="ORF">H8S44_03845</name>
</gene>
<feature type="domain" description="Leucine-binding protein" evidence="4">
    <location>
        <begin position="44"/>
        <end position="387"/>
    </location>
</feature>
<proteinExistence type="inferred from homology"/>
<dbReference type="InterPro" id="IPR028081">
    <property type="entry name" value="Leu-bd"/>
</dbReference>
<dbReference type="PANTHER" id="PTHR30483">
    <property type="entry name" value="LEUCINE-SPECIFIC-BINDING PROTEIN"/>
    <property type="match status" value="1"/>
</dbReference>
<dbReference type="InterPro" id="IPR028082">
    <property type="entry name" value="Peripla_BP_I"/>
</dbReference>
<dbReference type="SUPFAM" id="SSF53822">
    <property type="entry name" value="Periplasmic binding protein-like I"/>
    <property type="match status" value="1"/>
</dbReference>
<feature type="signal peptide" evidence="3">
    <location>
        <begin position="1"/>
        <end position="21"/>
    </location>
</feature>
<dbReference type="EMBL" id="JACOOR010000002">
    <property type="protein sequence ID" value="MBC5658904.1"/>
    <property type="molecule type" value="Genomic_DNA"/>
</dbReference>
<dbReference type="PANTHER" id="PTHR30483:SF6">
    <property type="entry name" value="PERIPLASMIC BINDING PROTEIN OF ABC TRANSPORTER FOR NATURAL AMINO ACIDS"/>
    <property type="match status" value="1"/>
</dbReference>
<name>A0A923LB06_9FIRM</name>
<dbReference type="PROSITE" id="PS51257">
    <property type="entry name" value="PROKAR_LIPOPROTEIN"/>
    <property type="match status" value="1"/>
</dbReference>
<dbReference type="Gene3D" id="3.40.50.2300">
    <property type="match status" value="2"/>
</dbReference>
<evidence type="ECO:0000256" key="3">
    <source>
        <dbReference type="SAM" id="SignalP"/>
    </source>
</evidence>
<evidence type="ECO:0000313" key="6">
    <source>
        <dbReference type="Proteomes" id="UP000649345"/>
    </source>
</evidence>
<dbReference type="Proteomes" id="UP000649345">
    <property type="component" value="Unassembled WGS sequence"/>
</dbReference>
<comment type="similarity">
    <text evidence="1">Belongs to the leucine-binding protein family.</text>
</comment>
<reference evidence="5" key="1">
    <citation type="submission" date="2020-08" db="EMBL/GenBank/DDBJ databases">
        <title>Genome public.</title>
        <authorList>
            <person name="Liu C."/>
            <person name="Sun Q."/>
        </authorList>
    </citation>
    <scope>NUCLEOTIDE SEQUENCE</scope>
    <source>
        <strain evidence="5">NSJ-68</strain>
    </source>
</reference>
<evidence type="ECO:0000256" key="2">
    <source>
        <dbReference type="ARBA" id="ARBA00022729"/>
    </source>
</evidence>
<comment type="caution">
    <text evidence="5">The sequence shown here is derived from an EMBL/GenBank/DDBJ whole genome shotgun (WGS) entry which is preliminary data.</text>
</comment>
<feature type="chain" id="PRO_5039195594" evidence="3">
    <location>
        <begin position="22"/>
        <end position="403"/>
    </location>
</feature>
<keyword evidence="2 3" id="KW-0732">Signal</keyword>
<dbReference type="AlphaFoldDB" id="A0A923LB06"/>
<dbReference type="CDD" id="cd06347">
    <property type="entry name" value="PBP1_ABC_LivK_ligand_binding-like"/>
    <property type="match status" value="1"/>
</dbReference>